<keyword evidence="2" id="KW-1185">Reference proteome</keyword>
<dbReference type="Proteomes" id="UP001157502">
    <property type="component" value="Chromosome 13"/>
</dbReference>
<evidence type="ECO:0000313" key="2">
    <source>
        <dbReference type="Proteomes" id="UP001157502"/>
    </source>
</evidence>
<organism evidence="1 2">
    <name type="scientific">Dallia pectoralis</name>
    <name type="common">Alaska blackfish</name>
    <dbReference type="NCBI Taxonomy" id="75939"/>
    <lineage>
        <taxon>Eukaryota</taxon>
        <taxon>Metazoa</taxon>
        <taxon>Chordata</taxon>
        <taxon>Craniata</taxon>
        <taxon>Vertebrata</taxon>
        <taxon>Euteleostomi</taxon>
        <taxon>Actinopterygii</taxon>
        <taxon>Neopterygii</taxon>
        <taxon>Teleostei</taxon>
        <taxon>Protacanthopterygii</taxon>
        <taxon>Esociformes</taxon>
        <taxon>Umbridae</taxon>
        <taxon>Dallia</taxon>
    </lineage>
</organism>
<dbReference type="EMBL" id="CM055740">
    <property type="protein sequence ID" value="KAJ8003182.1"/>
    <property type="molecule type" value="Genomic_DNA"/>
</dbReference>
<evidence type="ECO:0000313" key="1">
    <source>
        <dbReference type="EMBL" id="KAJ8003182.1"/>
    </source>
</evidence>
<comment type="caution">
    <text evidence="1">The sequence shown here is derived from an EMBL/GenBank/DDBJ whole genome shotgun (WGS) entry which is preliminary data.</text>
</comment>
<gene>
    <name evidence="1" type="ORF">DPEC_G00166730</name>
</gene>
<accession>A0ACC2GHU5</accession>
<reference evidence="1" key="1">
    <citation type="submission" date="2021-05" db="EMBL/GenBank/DDBJ databases">
        <authorList>
            <person name="Pan Q."/>
            <person name="Jouanno E."/>
            <person name="Zahm M."/>
            <person name="Klopp C."/>
            <person name="Cabau C."/>
            <person name="Louis A."/>
            <person name="Berthelot C."/>
            <person name="Parey E."/>
            <person name="Roest Crollius H."/>
            <person name="Montfort J."/>
            <person name="Robinson-Rechavi M."/>
            <person name="Bouchez O."/>
            <person name="Lampietro C."/>
            <person name="Lopez Roques C."/>
            <person name="Donnadieu C."/>
            <person name="Postlethwait J."/>
            <person name="Bobe J."/>
            <person name="Dillon D."/>
            <person name="Chandos A."/>
            <person name="von Hippel F."/>
            <person name="Guiguen Y."/>
        </authorList>
    </citation>
    <scope>NUCLEOTIDE SEQUENCE</scope>
    <source>
        <strain evidence="1">YG-Jan2019</strain>
    </source>
</reference>
<sequence length="131" mass="14205">MTPALTTVSSSQHAHPQTLGSPRPAVVERGRERLLPPSKPLLPPTHSASLNDREIVSLSALLLSEGRWPCYSCPPAKKRHDILSDVSAFSHSSELQPAASSCRAHNPVSTPFSASTTQITVYHHSNRNPVR</sequence>
<proteinExistence type="predicted"/>
<protein>
    <submittedName>
        <fullName evidence="1">Uncharacterized protein</fullName>
    </submittedName>
</protein>
<name>A0ACC2GHU5_DALPE</name>